<dbReference type="Proteomes" id="UP000286997">
    <property type="component" value="Unassembled WGS sequence"/>
</dbReference>
<evidence type="ECO:0008006" key="5">
    <source>
        <dbReference type="Google" id="ProtNLM"/>
    </source>
</evidence>
<evidence type="ECO:0000313" key="3">
    <source>
        <dbReference type="EMBL" id="RVU14983.1"/>
    </source>
</evidence>
<feature type="region of interest" description="Disordered" evidence="1">
    <location>
        <begin position="19"/>
        <end position="69"/>
    </location>
</feature>
<evidence type="ECO:0000313" key="4">
    <source>
        <dbReference type="Proteomes" id="UP000286997"/>
    </source>
</evidence>
<keyword evidence="2" id="KW-0732">Signal</keyword>
<dbReference type="PROSITE" id="PS51257">
    <property type="entry name" value="PROKAR_LIPOPROTEIN"/>
    <property type="match status" value="1"/>
</dbReference>
<keyword evidence="4" id="KW-1185">Reference proteome</keyword>
<feature type="signal peptide" evidence="2">
    <location>
        <begin position="1"/>
        <end position="20"/>
    </location>
</feature>
<protein>
    <recommendedName>
        <fullName evidence="5">Lipoprotein</fullName>
    </recommendedName>
</protein>
<dbReference type="EMBL" id="SACP01000025">
    <property type="protein sequence ID" value="RVU14983.1"/>
    <property type="molecule type" value="Genomic_DNA"/>
</dbReference>
<comment type="caution">
    <text evidence="3">The sequence shown here is derived from an EMBL/GenBank/DDBJ whole genome shotgun (WGS) entry which is preliminary data.</text>
</comment>
<sequence length="69" mass="7285">MRLPLLAAALLGLLSACSSTDSGGGSSFGSTFDTSNYVRSSDTNGTQRRPDVNRLYTQPSMPSIVNMGR</sequence>
<feature type="chain" id="PRO_5019366669" description="Lipoprotein" evidence="2">
    <location>
        <begin position="21"/>
        <end position="69"/>
    </location>
</feature>
<organism evidence="3 4">
    <name type="scientific">Methylobacterium oryzihabitans</name>
    <dbReference type="NCBI Taxonomy" id="2499852"/>
    <lineage>
        <taxon>Bacteria</taxon>
        <taxon>Pseudomonadati</taxon>
        <taxon>Pseudomonadota</taxon>
        <taxon>Alphaproteobacteria</taxon>
        <taxon>Hyphomicrobiales</taxon>
        <taxon>Methylobacteriaceae</taxon>
        <taxon>Methylobacterium</taxon>
    </lineage>
</organism>
<evidence type="ECO:0000256" key="2">
    <source>
        <dbReference type="SAM" id="SignalP"/>
    </source>
</evidence>
<dbReference type="AlphaFoldDB" id="A0A437NY88"/>
<dbReference type="RefSeq" id="WP_127732920.1">
    <property type="nucleotide sequence ID" value="NZ_SACP01000025.1"/>
</dbReference>
<dbReference type="OrthoDB" id="7999193at2"/>
<gene>
    <name evidence="3" type="ORF">EOE48_21415</name>
</gene>
<feature type="compositionally biased region" description="Polar residues" evidence="1">
    <location>
        <begin position="36"/>
        <end position="47"/>
    </location>
</feature>
<reference evidence="3 4" key="1">
    <citation type="submission" date="2019-01" db="EMBL/GenBank/DDBJ databases">
        <authorList>
            <person name="Chen W.-M."/>
        </authorList>
    </citation>
    <scope>NUCLEOTIDE SEQUENCE [LARGE SCALE GENOMIC DNA]</scope>
    <source>
        <strain evidence="3 4">TER-1</strain>
    </source>
</reference>
<name>A0A437NY88_9HYPH</name>
<evidence type="ECO:0000256" key="1">
    <source>
        <dbReference type="SAM" id="MobiDB-lite"/>
    </source>
</evidence>
<proteinExistence type="predicted"/>
<accession>A0A437NY88</accession>